<dbReference type="PANTHER" id="PTHR21599">
    <property type="entry name" value="GLYCERATE KINASE"/>
    <property type="match status" value="1"/>
</dbReference>
<dbReference type="AlphaFoldDB" id="A0A168PHF7"/>
<dbReference type="GO" id="GO:0043798">
    <property type="term" value="F:glycerate 2-kinase activity"/>
    <property type="evidence" value="ECO:0007669"/>
    <property type="project" value="UniProtKB-EC"/>
</dbReference>
<comment type="caution">
    <text evidence="5">The sequence shown here is derived from an EMBL/GenBank/DDBJ whole genome shotgun (WGS) entry which is preliminary data.</text>
</comment>
<evidence type="ECO:0000256" key="2">
    <source>
        <dbReference type="ARBA" id="ARBA00022679"/>
    </source>
</evidence>
<dbReference type="PATRIC" id="fig|1705578.3.peg.2966"/>
<dbReference type="InterPro" id="IPR004381">
    <property type="entry name" value="Glycerate_kinase"/>
</dbReference>
<evidence type="ECO:0000256" key="4">
    <source>
        <dbReference type="PIRNR" id="PIRNR006078"/>
    </source>
</evidence>
<dbReference type="InterPro" id="IPR036129">
    <property type="entry name" value="Glycerate_kinase_sf"/>
</dbReference>
<name>A0A168PHF7_9CLOT</name>
<accession>A0A168PHF7</accession>
<dbReference type="InterPro" id="IPR018193">
    <property type="entry name" value="Glyc_kinase_flavodox-like_fold"/>
</dbReference>
<evidence type="ECO:0000313" key="8">
    <source>
        <dbReference type="Proteomes" id="UP000093694"/>
    </source>
</evidence>
<evidence type="ECO:0000313" key="7">
    <source>
        <dbReference type="Proteomes" id="UP000077384"/>
    </source>
</evidence>
<protein>
    <submittedName>
        <fullName evidence="5">Glycerate 2-kinase</fullName>
        <ecNumber evidence="5">2.7.1.165</ecNumber>
    </submittedName>
</protein>
<dbReference type="InterPro" id="IPR018197">
    <property type="entry name" value="Glycerate_kinase_RE-like"/>
</dbReference>
<gene>
    <name evidence="5" type="primary">garK_2</name>
    <name evidence="6" type="synonym">garK_1</name>
    <name evidence="6" type="ORF">CLCOS_35380</name>
    <name evidence="5" type="ORF">WX73_02694</name>
</gene>
<evidence type="ECO:0000256" key="1">
    <source>
        <dbReference type="ARBA" id="ARBA00006284"/>
    </source>
</evidence>
<dbReference type="Proteomes" id="UP000077384">
    <property type="component" value="Unassembled WGS sequence"/>
</dbReference>
<dbReference type="PIRSF" id="PIRSF006078">
    <property type="entry name" value="GlxK"/>
    <property type="match status" value="1"/>
</dbReference>
<dbReference type="Proteomes" id="UP000093694">
    <property type="component" value="Unassembled WGS sequence"/>
</dbReference>
<dbReference type="RefSeq" id="WP_063602345.1">
    <property type="nucleotide sequence ID" value="NZ_LITQ01000039.1"/>
</dbReference>
<keyword evidence="3 4" id="KW-0418">Kinase</keyword>
<dbReference type="EC" id="2.7.1.165" evidence="5"/>
<evidence type="ECO:0000313" key="5">
    <source>
        <dbReference type="EMBL" id="OAA87747.1"/>
    </source>
</evidence>
<proteinExistence type="inferred from homology"/>
<dbReference type="Gene3D" id="3.40.50.10350">
    <property type="entry name" value="Glycerate kinase, domain 1"/>
    <property type="match status" value="1"/>
</dbReference>
<dbReference type="PANTHER" id="PTHR21599:SF0">
    <property type="entry name" value="GLYCERATE KINASE"/>
    <property type="match status" value="1"/>
</dbReference>
<dbReference type="GO" id="GO:0031388">
    <property type="term" value="P:organic acid phosphorylation"/>
    <property type="evidence" value="ECO:0007669"/>
    <property type="project" value="UniProtKB-UniRule"/>
</dbReference>
<dbReference type="Gene3D" id="3.90.1510.10">
    <property type="entry name" value="Glycerate kinase, domain 2"/>
    <property type="match status" value="1"/>
</dbReference>
<reference evidence="5 7" key="1">
    <citation type="journal article" date="2015" name="Biotechnol. Bioeng.">
        <title>Genome sequence and phenotypic characterization of Caulobacter segnis.</title>
        <authorList>
            <person name="Patel S."/>
            <person name="Fletcher B."/>
            <person name="Scott D.C."/>
            <person name="Ely B."/>
        </authorList>
    </citation>
    <scope>NUCLEOTIDE SEQUENCE [LARGE SCALE GENOMIC DNA]</scope>
    <source>
        <strain evidence="5 7">PS02</strain>
    </source>
</reference>
<reference evidence="6 8" key="2">
    <citation type="journal article" date="2016" name="Front. Microbiol.">
        <title>Industrial Acetogenic Biocatalysts: A Comparative Metabolic and Genomic Analysis.</title>
        <authorList>
            <person name="Bengelsdorf F."/>
            <person name="Poehlein A."/>
            <person name="Sonja S."/>
            <person name="Erz C."/>
            <person name="Hummel T."/>
            <person name="Hoffmeister S."/>
            <person name="Daniel R."/>
            <person name="Durre P."/>
        </authorList>
    </citation>
    <scope>NUCLEOTIDE SEQUENCE [LARGE SCALE GENOMIC DNA]</scope>
    <source>
        <strain evidence="6 8">PTA-10522</strain>
    </source>
</reference>
<dbReference type="EMBL" id="LROR01000076">
    <property type="protein sequence ID" value="OBR91310.1"/>
    <property type="molecule type" value="Genomic_DNA"/>
</dbReference>
<dbReference type="NCBIfam" id="TIGR00045">
    <property type="entry name" value="glycerate kinase"/>
    <property type="match status" value="1"/>
</dbReference>
<dbReference type="Pfam" id="PF02595">
    <property type="entry name" value="Gly_kinase"/>
    <property type="match status" value="1"/>
</dbReference>
<keyword evidence="2 4" id="KW-0808">Transferase</keyword>
<organism evidence="5 7">
    <name type="scientific">Clostridium coskatii</name>
    <dbReference type="NCBI Taxonomy" id="1705578"/>
    <lineage>
        <taxon>Bacteria</taxon>
        <taxon>Bacillati</taxon>
        <taxon>Bacillota</taxon>
        <taxon>Clostridia</taxon>
        <taxon>Eubacteriales</taxon>
        <taxon>Clostridiaceae</taxon>
        <taxon>Clostridium</taxon>
    </lineage>
</organism>
<keyword evidence="8" id="KW-1185">Reference proteome</keyword>
<dbReference type="SUPFAM" id="SSF110738">
    <property type="entry name" value="Glycerate kinase I"/>
    <property type="match status" value="1"/>
</dbReference>
<sequence>MKKDFSILLAPDSFKESMTAKEACEAMEKGIKKVNKNIKCIQVPMADGGEGTMQSLVDATGGDIYKLKVIGPLGDEVEAEYGILGDGETGIIEMASASGIGLVPKEKRNPLITTTYGTGQLIRECLNHNIKKLLVGIGGSSTNDGGVGAIQALGGKFTNRDGKEIGFGGGELGKIEKIDLTNFDVRLKNVKLEVACDVINPLCGKEGASNVFGPQKGATHEMIKVLDDNLRHYAKIIKEQINVDVLNIPGAGAAGGLGAGLMVFLKGELKNGIDIVIEYSKLEEKIKQADIVFTGEGSIDFQTQYGKTPIGVAMIAKKYNKPVVALAGSVENGIDVLYEKGIDSIFSIVRGVTTLDCALKKGSENIEKTVENIVRLMNVK</sequence>
<comment type="similarity">
    <text evidence="1 4">Belongs to the glycerate kinase type-1 family.</text>
</comment>
<dbReference type="GO" id="GO:0008887">
    <property type="term" value="F:glycerate kinase activity"/>
    <property type="evidence" value="ECO:0007669"/>
    <property type="project" value="UniProtKB-UniRule"/>
</dbReference>
<evidence type="ECO:0000256" key="3">
    <source>
        <dbReference type="ARBA" id="ARBA00022777"/>
    </source>
</evidence>
<dbReference type="EMBL" id="LITQ01000039">
    <property type="protein sequence ID" value="OAA87747.1"/>
    <property type="molecule type" value="Genomic_DNA"/>
</dbReference>
<evidence type="ECO:0000313" key="6">
    <source>
        <dbReference type="EMBL" id="OBR91310.1"/>
    </source>
</evidence>